<name>A0A644X7V0_9ZZZZ</name>
<protein>
    <submittedName>
        <fullName evidence="1">Uncharacterized protein</fullName>
    </submittedName>
</protein>
<evidence type="ECO:0000313" key="1">
    <source>
        <dbReference type="EMBL" id="MPM10224.1"/>
    </source>
</evidence>
<gene>
    <name evidence="1" type="ORF">SDC9_56552</name>
</gene>
<sequence>MPLRFIFVQHLLDLTEKRSVKAGQPLGDVLMNRTLADPKLFGGRAHRRPILDYVKGQLTGPFLNIAFQPATLPYASSRWMYMRERGQL</sequence>
<dbReference type="EMBL" id="VSSQ01001666">
    <property type="protein sequence ID" value="MPM10224.1"/>
    <property type="molecule type" value="Genomic_DNA"/>
</dbReference>
<comment type="caution">
    <text evidence="1">The sequence shown here is derived from an EMBL/GenBank/DDBJ whole genome shotgun (WGS) entry which is preliminary data.</text>
</comment>
<proteinExistence type="predicted"/>
<accession>A0A644X7V0</accession>
<organism evidence="1">
    <name type="scientific">bioreactor metagenome</name>
    <dbReference type="NCBI Taxonomy" id="1076179"/>
    <lineage>
        <taxon>unclassified sequences</taxon>
        <taxon>metagenomes</taxon>
        <taxon>ecological metagenomes</taxon>
    </lineage>
</organism>
<reference evidence="1" key="1">
    <citation type="submission" date="2019-08" db="EMBL/GenBank/DDBJ databases">
        <authorList>
            <person name="Kucharzyk K."/>
            <person name="Murdoch R.W."/>
            <person name="Higgins S."/>
            <person name="Loffler F."/>
        </authorList>
    </citation>
    <scope>NUCLEOTIDE SEQUENCE</scope>
</reference>
<dbReference type="AlphaFoldDB" id="A0A644X7V0"/>